<dbReference type="HOGENOM" id="CLU_015572_1_0_9"/>
<dbReference type="HAMAP" id="MF_00220_B">
    <property type="entry name" value="PyrC_classI_B"/>
    <property type="match status" value="1"/>
</dbReference>
<dbReference type="InterPro" id="IPR050138">
    <property type="entry name" value="DHOase/Allantoinase_Hydrolase"/>
</dbReference>
<dbReference type="Proteomes" id="UP000003254">
    <property type="component" value="Unassembled WGS sequence"/>
</dbReference>
<dbReference type="InterPro" id="IPR004722">
    <property type="entry name" value="DHOase"/>
</dbReference>
<dbReference type="Pfam" id="PF01979">
    <property type="entry name" value="Amidohydro_1"/>
    <property type="match status" value="1"/>
</dbReference>
<feature type="binding site" evidence="6">
    <location>
        <position position="220"/>
    </location>
    <ligand>
        <name>Zn(2+)</name>
        <dbReference type="ChEBI" id="CHEBI:29105"/>
        <label>2</label>
    </ligand>
</feature>
<dbReference type="AlphaFoldDB" id="B5CSW3"/>
<proteinExistence type="inferred from homology"/>
<evidence type="ECO:0000256" key="6">
    <source>
        <dbReference type="HAMAP-Rule" id="MF_00220"/>
    </source>
</evidence>
<feature type="binding site" evidence="6">
    <location>
        <position position="193"/>
    </location>
    <ligand>
        <name>Zn(2+)</name>
        <dbReference type="ChEBI" id="CHEBI:29105"/>
        <label>2</label>
    </ligand>
</feature>
<accession>B5CSW3</accession>
<dbReference type="PANTHER" id="PTHR43668:SF2">
    <property type="entry name" value="ALLANTOINASE"/>
    <property type="match status" value="1"/>
</dbReference>
<dbReference type="NCBIfam" id="TIGR00857">
    <property type="entry name" value="pyrC_multi"/>
    <property type="match status" value="1"/>
</dbReference>
<keyword evidence="4 6" id="KW-0378">Hydrolase</keyword>
<dbReference type="Gene3D" id="2.30.40.10">
    <property type="entry name" value="Urease, subunit C, domain 1"/>
    <property type="match status" value="1"/>
</dbReference>
<comment type="caution">
    <text evidence="8">The sequence shown here is derived from an EMBL/GenBank/DDBJ whole genome shotgun (WGS) entry which is preliminary data.</text>
</comment>
<evidence type="ECO:0000313" key="8">
    <source>
        <dbReference type="EMBL" id="EDY31665.1"/>
    </source>
</evidence>
<feature type="binding site" evidence="6">
    <location>
        <position position="319"/>
    </location>
    <ligand>
        <name>substrate</name>
    </ligand>
</feature>
<evidence type="ECO:0000256" key="3">
    <source>
        <dbReference type="ARBA" id="ARBA00022723"/>
    </source>
</evidence>
<comment type="pathway">
    <text evidence="6">Pyrimidine metabolism; UMP biosynthesis via de novo pathway; (S)-dihydroorotate from bicarbonate: step 3/3.</text>
</comment>
<dbReference type="InterPro" id="IPR032466">
    <property type="entry name" value="Metal_Hydrolase"/>
</dbReference>
<feature type="active site" evidence="6">
    <location>
        <position position="346"/>
    </location>
</feature>
<protein>
    <recommendedName>
        <fullName evidence="6">Dihydroorotase</fullName>
        <shortName evidence="6">DHOase</shortName>
        <ecNumber evidence="6">3.5.2.3</ecNumber>
    </recommendedName>
</protein>
<feature type="binding site" evidence="6">
    <location>
        <begin position="104"/>
        <end position="106"/>
    </location>
    <ligand>
        <name>substrate</name>
    </ligand>
</feature>
<dbReference type="CDD" id="cd01317">
    <property type="entry name" value="DHOase_IIa"/>
    <property type="match status" value="1"/>
</dbReference>
<comment type="caution">
    <text evidence="6">Lacks conserved residue(s) required for the propagation of feature annotation.</text>
</comment>
<evidence type="ECO:0000256" key="1">
    <source>
        <dbReference type="ARBA" id="ARBA00002368"/>
    </source>
</evidence>
<dbReference type="EC" id="3.5.2.3" evidence="6"/>
<dbReference type="InterPro" id="IPR002195">
    <property type="entry name" value="Dihydroorotase_CS"/>
</dbReference>
<dbReference type="EMBL" id="ABOU02000051">
    <property type="protein sequence ID" value="EDY31665.1"/>
    <property type="molecule type" value="Genomic_DNA"/>
</dbReference>
<feature type="binding site" evidence="6">
    <location>
        <position position="104"/>
    </location>
    <ligand>
        <name>Zn(2+)</name>
        <dbReference type="ChEBI" id="CHEBI:29105"/>
        <label>1</label>
    </ligand>
</feature>
<keyword evidence="3 6" id="KW-0479">Metal-binding</keyword>
<feature type="binding site" evidence="6">
    <location>
        <position position="273"/>
    </location>
    <ligand>
        <name>Zn(2+)</name>
        <dbReference type="ChEBI" id="CHEBI:29105"/>
        <label>2</label>
    </ligand>
</feature>
<feature type="binding site" evidence="6">
    <location>
        <position position="102"/>
    </location>
    <ligand>
        <name>Zn(2+)</name>
        <dbReference type="ChEBI" id="CHEBI:29105"/>
        <label>1</label>
    </ligand>
</feature>
<dbReference type="GO" id="GO:0008270">
    <property type="term" value="F:zinc ion binding"/>
    <property type="evidence" value="ECO:0007669"/>
    <property type="project" value="UniProtKB-UniRule"/>
</dbReference>
<dbReference type="UniPathway" id="UPA00070">
    <property type="reaction ID" value="UER00117"/>
</dbReference>
<feature type="binding site" evidence="6">
    <location>
        <position position="346"/>
    </location>
    <ligand>
        <name>Zn(2+)</name>
        <dbReference type="ChEBI" id="CHEBI:29105"/>
        <label>1</label>
    </ligand>
</feature>
<evidence type="ECO:0000313" key="9">
    <source>
        <dbReference type="Proteomes" id="UP000003254"/>
    </source>
</evidence>
<dbReference type="GO" id="GO:0004151">
    <property type="term" value="F:dihydroorotase activity"/>
    <property type="evidence" value="ECO:0007669"/>
    <property type="project" value="UniProtKB-UniRule"/>
</dbReference>
<dbReference type="GO" id="GO:0044205">
    <property type="term" value="P:'de novo' UMP biosynthetic process"/>
    <property type="evidence" value="ECO:0007669"/>
    <property type="project" value="UniProtKB-UniRule"/>
</dbReference>
<dbReference type="GO" id="GO:0005737">
    <property type="term" value="C:cytoplasm"/>
    <property type="evidence" value="ECO:0007669"/>
    <property type="project" value="TreeGrafter"/>
</dbReference>
<organism evidence="8 9">
    <name type="scientific">[Ruminococcus] lactaris ATCC 29176</name>
    <dbReference type="NCBI Taxonomy" id="471875"/>
    <lineage>
        <taxon>Bacteria</taxon>
        <taxon>Bacillati</taxon>
        <taxon>Bacillota</taxon>
        <taxon>Clostridia</taxon>
        <taxon>Lachnospirales</taxon>
        <taxon>Lachnospiraceae</taxon>
        <taxon>Mediterraneibacter</taxon>
    </lineage>
</organism>
<reference evidence="8" key="2">
    <citation type="submission" date="2008-08" db="EMBL/GenBank/DDBJ databases">
        <authorList>
            <person name="Fulton L."/>
            <person name="Clifton S."/>
            <person name="Fulton B."/>
            <person name="Xu J."/>
            <person name="Minx P."/>
            <person name="Pepin K.H."/>
            <person name="Johnson M."/>
            <person name="Bhonagiri V."/>
            <person name="Nash W.E."/>
            <person name="Mardis E.R."/>
            <person name="Wilson R.K."/>
        </authorList>
    </citation>
    <scope>NUCLEOTIDE SEQUENCE [LARGE SCALE GENOMIC DNA]</scope>
    <source>
        <strain evidence="8">ATCC 29176</strain>
    </source>
</reference>
<dbReference type="SUPFAM" id="SSF51338">
    <property type="entry name" value="Composite domain of metallo-dependent hydrolases"/>
    <property type="match status" value="1"/>
</dbReference>
<evidence type="ECO:0000259" key="7">
    <source>
        <dbReference type="Pfam" id="PF01979"/>
    </source>
</evidence>
<feature type="binding site" evidence="6">
    <location>
        <position position="193"/>
    </location>
    <ligand>
        <name>Zn(2+)</name>
        <dbReference type="ChEBI" id="CHEBI:29105"/>
        <label>1</label>
    </ligand>
</feature>
<dbReference type="InterPro" id="IPR011059">
    <property type="entry name" value="Metal-dep_hydrolase_composite"/>
</dbReference>
<feature type="binding site" evidence="6">
    <location>
        <position position="350"/>
    </location>
    <ligand>
        <name>substrate</name>
    </ligand>
</feature>
<comment type="similarity">
    <text evidence="2 6">Belongs to the metallo-dependent hydrolases superfamily. DHOase family. Class I DHOase subfamily.</text>
</comment>
<keyword evidence="6" id="KW-0862">Zinc</keyword>
<feature type="binding site" evidence="6">
    <location>
        <position position="136"/>
    </location>
    <ligand>
        <name>substrate</name>
    </ligand>
</feature>
<comment type="catalytic activity">
    <reaction evidence="6">
        <text>(S)-dihydroorotate + H2O = N-carbamoyl-L-aspartate + H(+)</text>
        <dbReference type="Rhea" id="RHEA:24296"/>
        <dbReference type="ChEBI" id="CHEBI:15377"/>
        <dbReference type="ChEBI" id="CHEBI:15378"/>
        <dbReference type="ChEBI" id="CHEBI:30864"/>
        <dbReference type="ChEBI" id="CHEBI:32814"/>
        <dbReference type="EC" id="3.5.2.3"/>
    </reaction>
</comment>
<reference evidence="8" key="1">
    <citation type="submission" date="2008-08" db="EMBL/GenBank/DDBJ databases">
        <title>Draft genome sequence of Ruminococcus lactaris ATCC 29176.</title>
        <authorList>
            <person name="Sudarsanam P."/>
            <person name="Ley R."/>
            <person name="Guruge J."/>
            <person name="Turnbaugh P.J."/>
            <person name="Mahowald M."/>
            <person name="Liep D."/>
            <person name="Gordon J."/>
        </authorList>
    </citation>
    <scope>NUCLEOTIDE SEQUENCE [LARGE SCALE GENOMIC DNA]</scope>
    <source>
        <strain evidence="8">ATCC 29176</strain>
    </source>
</reference>
<dbReference type="Gene3D" id="3.20.20.140">
    <property type="entry name" value="Metal-dependent hydrolases"/>
    <property type="match status" value="1"/>
</dbReference>
<sequence>MFQIDCLNGKLLFFIFHSIIHNSSQIRYTDITYNYDFLQEDLFMLIKNGYIIDPASGRAEFADLQISDGKIFSIGQHLSVSPSEEIIDASGLTIAPGLIDTHVHFRDPGFTYKEDIHTGASASAAGGFTSVICMANTSPVVDSVSVFSGLAAREKEEAIHIYQAAAVSHDLKGTELTDMKALAAAGACGFTDDGIPLKDAAFLLKAMELAAQLNLPISLHEEDPSFIEINGINHGAASDFLGIYGSPSIAEESLVARDCMLALKSGADVVIQHISSGTSVELVRTFKALGAKLHAEATPHHFTLTDEAVIKYGSLAKMNPPLRTEKDRLAIIQGLCDGTIDIIATDHAPHSAEEKSRPIPSAPSGIIGLETSLALGITSLVRPGHLTLNQLLEKMTVNPAHLYHLPSGKLEPGAPADLVLFDPNEKWIPTEYHSKSCNSPFTGWELYGKVKRTICAGKTVYTD</sequence>
<comment type="function">
    <text evidence="1 6">Catalyzes the reversible cyclization of carbamoyl aspartate to dihydroorotate.</text>
</comment>
<dbReference type="GO" id="GO:0004038">
    <property type="term" value="F:allantoinase activity"/>
    <property type="evidence" value="ECO:0007669"/>
    <property type="project" value="TreeGrafter"/>
</dbReference>
<keyword evidence="5 6" id="KW-0665">Pyrimidine biosynthesis</keyword>
<dbReference type="PROSITE" id="PS00483">
    <property type="entry name" value="DIHYDROOROTASE_2"/>
    <property type="match status" value="1"/>
</dbReference>
<evidence type="ECO:0000256" key="2">
    <source>
        <dbReference type="ARBA" id="ARBA00010286"/>
    </source>
</evidence>
<evidence type="ECO:0000256" key="5">
    <source>
        <dbReference type="ARBA" id="ARBA00022975"/>
    </source>
</evidence>
<comment type="cofactor">
    <cofactor evidence="6">
        <name>Zn(2+)</name>
        <dbReference type="ChEBI" id="CHEBI:29105"/>
    </cofactor>
    <text evidence="6">Binds 2 Zn(2+) ions per subunit.</text>
</comment>
<dbReference type="SUPFAM" id="SSF51556">
    <property type="entry name" value="Metallo-dependent hydrolases"/>
    <property type="match status" value="1"/>
</dbReference>
<keyword evidence="9" id="KW-1185">Reference proteome</keyword>
<name>B5CSW3_9FIRM</name>
<dbReference type="eggNOG" id="COG0044">
    <property type="taxonomic scope" value="Bacteria"/>
</dbReference>
<dbReference type="NCBIfam" id="NF006839">
    <property type="entry name" value="PRK09357.1-4"/>
    <property type="match status" value="1"/>
</dbReference>
<dbReference type="PANTHER" id="PTHR43668">
    <property type="entry name" value="ALLANTOINASE"/>
    <property type="match status" value="1"/>
</dbReference>
<dbReference type="GO" id="GO:0006145">
    <property type="term" value="P:purine nucleobase catabolic process"/>
    <property type="evidence" value="ECO:0007669"/>
    <property type="project" value="TreeGrafter"/>
</dbReference>
<evidence type="ECO:0000256" key="4">
    <source>
        <dbReference type="ARBA" id="ARBA00022801"/>
    </source>
</evidence>
<gene>
    <name evidence="6" type="primary">pyrC</name>
    <name evidence="8" type="ORF">RUMLAC_02547</name>
</gene>
<dbReference type="InterPro" id="IPR006680">
    <property type="entry name" value="Amidohydro-rel"/>
</dbReference>
<feature type="domain" description="Amidohydrolase-related" evidence="7">
    <location>
        <begin position="94"/>
        <end position="460"/>
    </location>
</feature>